<feature type="transmembrane region" description="Helical" evidence="1">
    <location>
        <begin position="83"/>
        <end position="106"/>
    </location>
</feature>
<keyword evidence="1" id="KW-1133">Transmembrane helix</keyword>
<feature type="transmembrane region" description="Helical" evidence="1">
    <location>
        <begin position="152"/>
        <end position="174"/>
    </location>
</feature>
<proteinExistence type="predicted"/>
<feature type="transmembrane region" description="Helical" evidence="1">
    <location>
        <begin position="47"/>
        <end position="71"/>
    </location>
</feature>
<gene>
    <name evidence="2" type="ORF">H3N35_08715</name>
</gene>
<evidence type="ECO:0000313" key="2">
    <source>
        <dbReference type="EMBL" id="WDE13499.1"/>
    </source>
</evidence>
<keyword evidence="1" id="KW-0812">Transmembrane</keyword>
<keyword evidence="1" id="KW-0472">Membrane</keyword>
<feature type="transmembrane region" description="Helical" evidence="1">
    <location>
        <begin position="181"/>
        <end position="199"/>
    </location>
</feature>
<dbReference type="EMBL" id="CP059693">
    <property type="protein sequence ID" value="WDE13499.1"/>
    <property type="molecule type" value="Genomic_DNA"/>
</dbReference>
<organism evidence="2 3">
    <name type="scientific">Thalassomonas haliotis</name>
    <dbReference type="NCBI Taxonomy" id="485448"/>
    <lineage>
        <taxon>Bacteria</taxon>
        <taxon>Pseudomonadati</taxon>
        <taxon>Pseudomonadota</taxon>
        <taxon>Gammaproteobacteria</taxon>
        <taxon>Alteromonadales</taxon>
        <taxon>Colwelliaceae</taxon>
        <taxon>Thalassomonas</taxon>
    </lineage>
</organism>
<feature type="transmembrane region" description="Helical" evidence="1">
    <location>
        <begin position="127"/>
        <end position="146"/>
    </location>
</feature>
<sequence length="209" mass="23798">MVKLFQLAFIFAGVAYGIASQNPYHISILINISLVLIMLMNRDNVNVVHLCGALLAVYLIEFVLFEFFIVTESETLGPMWVNTIIFATHLFIDLLLFFLLIFRAGFTRARLQAQGKSFDHIYKYNAELALTSLITVFMVFDLLALGENLLRHLSYFGLTGVVVDFCSGLNWVFYQYKTIKFVLLGLTFLLVWLMATGYGQSEYQDPDTA</sequence>
<protein>
    <submittedName>
        <fullName evidence="2">Uncharacterized protein</fullName>
    </submittedName>
</protein>
<reference evidence="2 3" key="1">
    <citation type="journal article" date="2022" name="Mar. Drugs">
        <title>Bioassay-Guided Fractionation Leads to the Detection of Cholic Acid Generated by the Rare Thalassomonas sp.</title>
        <authorList>
            <person name="Pheiffer F."/>
            <person name="Schneider Y.K."/>
            <person name="Hansen E.H."/>
            <person name="Andersen J.H."/>
            <person name="Isaksson J."/>
            <person name="Busche T."/>
            <person name="R C."/>
            <person name="Kalinowski J."/>
            <person name="Zyl L.V."/>
            <person name="Trindade M."/>
        </authorList>
    </citation>
    <scope>NUCLEOTIDE SEQUENCE [LARGE SCALE GENOMIC DNA]</scope>
    <source>
        <strain evidence="2 3">A5K-61T</strain>
    </source>
</reference>
<evidence type="ECO:0000256" key="1">
    <source>
        <dbReference type="SAM" id="Phobius"/>
    </source>
</evidence>
<name>A0ABY7VIE0_9GAMM</name>
<accession>A0ABY7VIE0</accession>
<dbReference type="Proteomes" id="UP001215231">
    <property type="component" value="Chromosome"/>
</dbReference>
<dbReference type="RefSeq" id="WP_274053882.1">
    <property type="nucleotide sequence ID" value="NZ_CP059693.1"/>
</dbReference>
<keyword evidence="3" id="KW-1185">Reference proteome</keyword>
<evidence type="ECO:0000313" key="3">
    <source>
        <dbReference type="Proteomes" id="UP001215231"/>
    </source>
</evidence>